<gene>
    <name evidence="8" type="ORF">EMPS_07634</name>
</gene>
<accession>A0A9P3HEI0</accession>
<comment type="catalytic activity">
    <reaction evidence="6">
        <text>guanosine(34) in tRNA + queuine = queuosine(34) in tRNA + guanine</text>
        <dbReference type="Rhea" id="RHEA:16633"/>
        <dbReference type="Rhea" id="RHEA-COMP:10341"/>
        <dbReference type="Rhea" id="RHEA-COMP:18571"/>
        <dbReference type="ChEBI" id="CHEBI:16235"/>
        <dbReference type="ChEBI" id="CHEBI:17433"/>
        <dbReference type="ChEBI" id="CHEBI:74269"/>
        <dbReference type="ChEBI" id="CHEBI:194431"/>
        <dbReference type="EC" id="2.4.2.64"/>
    </reaction>
</comment>
<dbReference type="SUPFAM" id="SSF51713">
    <property type="entry name" value="tRNA-guanine transglycosylase"/>
    <property type="match status" value="1"/>
</dbReference>
<evidence type="ECO:0000256" key="1">
    <source>
        <dbReference type="ARBA" id="ARBA00022676"/>
    </source>
</evidence>
<sequence length="399" mass="44520">MKSALKWDILAKCSTTKARAAVLTLPHGPVNAPVFMPVGTQGTLKGITPDQIEGLGCQIMLNNTYHLGLRPGQELLDACGGAHTFQGWNRNLLTDSGGFQMVSLLKLAEITEQGVQFESPHDGSLMLLTPEHSMSLQNSIGADIMMQLDDVVSSLTTGPRVEEAMWRSIRWLDRCIKAHKKPETQNLFAIIQGGLDPVLRKKCIEEMVKRDTPGYAIGGLSGGEEKDKFWRVVSQCTDLMPREKPIYCMGVGYAEDLVVCVALGVDMFDCVFPTRTARFGNALTSTGTLSLRQAKFKDDFRPIEEGCDCIACKSYTRAYLYTIVTKETVGCHLISIHNTAYQLRLMRQIRESIIEDRFPQYIHKFFKDLFVEKSAYPEWVVNALKSVNVDLIEGDKQQA</sequence>
<comment type="similarity">
    <text evidence="6">Belongs to the queuine tRNA-ribosyltransferase family.</text>
</comment>
<feature type="binding site" evidence="6">
    <location>
        <position position="219"/>
    </location>
    <ligand>
        <name>substrate</name>
    </ligand>
</feature>
<name>A0A9P3HEI0_9FUNG</name>
<feature type="active site" description="Proton acceptor" evidence="6">
    <location>
        <position position="95"/>
    </location>
</feature>
<organism evidence="8 9">
    <name type="scientific">Entomortierella parvispora</name>
    <dbReference type="NCBI Taxonomy" id="205924"/>
    <lineage>
        <taxon>Eukaryota</taxon>
        <taxon>Fungi</taxon>
        <taxon>Fungi incertae sedis</taxon>
        <taxon>Mucoromycota</taxon>
        <taxon>Mortierellomycotina</taxon>
        <taxon>Mortierellomycetes</taxon>
        <taxon>Mortierellales</taxon>
        <taxon>Mortierellaceae</taxon>
        <taxon>Entomortierella</taxon>
    </lineage>
</organism>
<dbReference type="InterPro" id="IPR004803">
    <property type="entry name" value="TGT"/>
</dbReference>
<evidence type="ECO:0000256" key="5">
    <source>
        <dbReference type="ARBA" id="ARBA00022833"/>
    </source>
</evidence>
<feature type="region of interest" description="RNA binding; important for wobble base 34 recognition" evidence="6">
    <location>
        <begin position="274"/>
        <end position="278"/>
    </location>
</feature>
<evidence type="ECO:0000256" key="6">
    <source>
        <dbReference type="HAMAP-Rule" id="MF_03218"/>
    </source>
</evidence>
<keyword evidence="3 6" id="KW-0819">tRNA processing</keyword>
<comment type="caution">
    <text evidence="8">The sequence shown here is derived from an EMBL/GenBank/DDBJ whole genome shotgun (WGS) entry which is preliminary data.</text>
</comment>
<dbReference type="GO" id="GO:0006400">
    <property type="term" value="P:tRNA modification"/>
    <property type="evidence" value="ECO:0007669"/>
    <property type="project" value="InterPro"/>
</dbReference>
<dbReference type="GO" id="GO:0046872">
    <property type="term" value="F:metal ion binding"/>
    <property type="evidence" value="ECO:0007669"/>
    <property type="project" value="UniProtKB-KW"/>
</dbReference>
<feature type="binding site" evidence="6">
    <location>
        <position position="192"/>
    </location>
    <ligand>
        <name>substrate</name>
    </ligand>
</feature>
<comment type="subcellular location">
    <subcellularLocation>
        <location evidence="6">Cytoplasm</location>
    </subcellularLocation>
</comment>
<evidence type="ECO:0000313" key="9">
    <source>
        <dbReference type="Proteomes" id="UP000827284"/>
    </source>
</evidence>
<dbReference type="Proteomes" id="UP000827284">
    <property type="component" value="Unassembled WGS sequence"/>
</dbReference>
<dbReference type="InterPro" id="IPR002616">
    <property type="entry name" value="tRNA_ribo_trans-like"/>
</dbReference>
<feature type="binding site" evidence="6">
    <location>
        <position position="337"/>
    </location>
    <ligand>
        <name>Zn(2+)</name>
        <dbReference type="ChEBI" id="CHEBI:29105"/>
    </ligand>
</feature>
<feature type="binding site" evidence="6">
    <location>
        <position position="312"/>
    </location>
    <ligand>
        <name>Zn(2+)</name>
        <dbReference type="ChEBI" id="CHEBI:29105"/>
    </ligand>
</feature>
<dbReference type="EMBL" id="BQFW01000010">
    <property type="protein sequence ID" value="GJJ75276.1"/>
    <property type="molecule type" value="Genomic_DNA"/>
</dbReference>
<evidence type="ECO:0000256" key="2">
    <source>
        <dbReference type="ARBA" id="ARBA00022679"/>
    </source>
</evidence>
<feature type="binding site" evidence="6">
    <location>
        <position position="307"/>
    </location>
    <ligand>
        <name>Zn(2+)</name>
        <dbReference type="ChEBI" id="CHEBI:29105"/>
    </ligand>
</feature>
<evidence type="ECO:0000313" key="8">
    <source>
        <dbReference type="EMBL" id="GJJ75276.1"/>
    </source>
</evidence>
<dbReference type="PANTHER" id="PTHR43530">
    <property type="entry name" value="QUEUINE TRNA-RIBOSYLTRANSFERASE CATALYTIC SUBUNIT 1"/>
    <property type="match status" value="1"/>
</dbReference>
<dbReference type="HAMAP" id="MF_00168">
    <property type="entry name" value="Q_tRNA_Tgt"/>
    <property type="match status" value="1"/>
</dbReference>
<comment type="function">
    <text evidence="6">Catalytic subunit of the queuine tRNA-ribosyltransferase (TGT) that catalyzes the base-exchange of a guanine (G) residue with queuine (Q) at position 34 (anticodon wobble position) in tRNAs with GU(N) anticodons (tRNA-Asp, -Asn, -His and -Tyr), resulting in the hypermodified nucleoside queuosine (7-(((4,5-cis-dihydroxy-2-cyclopenten-1-yl)amino)methyl)-7-deazaguanosine). Catalysis occurs through a double-displacement mechanism. The nucleophile active site attacks the C1' of nucleotide 34 to detach the guanine base from the RNA, forming a covalent enzyme-RNA intermediate. The proton acceptor active site deprotonates the incoming queuine, allowing a nucleophilic attack on the C1' of the ribose to form the product.</text>
</comment>
<dbReference type="InterPro" id="IPR036511">
    <property type="entry name" value="TGT-like_sf"/>
</dbReference>
<dbReference type="GO" id="GO:0008479">
    <property type="term" value="F:tRNA-guanosine(34) queuine transglycosylase activity"/>
    <property type="evidence" value="ECO:0007669"/>
    <property type="project" value="UniProtKB-UniRule"/>
</dbReference>
<dbReference type="Pfam" id="PF01702">
    <property type="entry name" value="TGT"/>
    <property type="match status" value="1"/>
</dbReference>
<reference evidence="8" key="2">
    <citation type="journal article" date="2022" name="Microbiol. Resour. Announc.">
        <title>Whole-Genome Sequence of Entomortierella parvispora E1425, a Mucoromycotan Fungus Associated with Burkholderiaceae-Related Endosymbiotic Bacteria.</title>
        <authorList>
            <person name="Herlambang A."/>
            <person name="Guo Y."/>
            <person name="Takashima Y."/>
            <person name="Narisawa K."/>
            <person name="Ohta H."/>
            <person name="Nishizawa T."/>
        </authorList>
    </citation>
    <scope>NUCLEOTIDE SEQUENCE</scope>
    <source>
        <strain evidence="8">E1425</strain>
    </source>
</reference>
<protein>
    <recommendedName>
        <fullName evidence="6">Queuine tRNA-ribosyltransferase catalytic subunit 1</fullName>
        <ecNumber evidence="6">2.4.2.64</ecNumber>
    </recommendedName>
    <alternativeName>
        <fullName evidence="6">Guanine insertion enzyme</fullName>
    </alternativeName>
    <alternativeName>
        <fullName evidence="6">tRNA-guanine transglycosylase</fullName>
    </alternativeName>
</protein>
<feature type="domain" description="tRNA-guanine(15) transglycosylase-like" evidence="7">
    <location>
        <begin position="16"/>
        <end position="368"/>
    </location>
</feature>
<feature type="active site" description="Nucleophile" evidence="6">
    <location>
        <position position="269"/>
    </location>
</feature>
<evidence type="ECO:0000256" key="4">
    <source>
        <dbReference type="ARBA" id="ARBA00022723"/>
    </source>
</evidence>
<comment type="subunit">
    <text evidence="6">Heterodimer of a catalytic subunit and an accessory subunit.</text>
</comment>
<feature type="binding site" evidence="6">
    <location>
        <begin position="95"/>
        <end position="99"/>
    </location>
    <ligand>
        <name>substrate</name>
    </ligand>
</feature>
<dbReference type="NCBIfam" id="TIGR00449">
    <property type="entry name" value="tgt_general"/>
    <property type="match status" value="1"/>
</dbReference>
<dbReference type="GO" id="GO:0005829">
    <property type="term" value="C:cytosol"/>
    <property type="evidence" value="ECO:0007669"/>
    <property type="project" value="TreeGrafter"/>
</dbReference>
<evidence type="ECO:0000259" key="7">
    <source>
        <dbReference type="Pfam" id="PF01702"/>
    </source>
</evidence>
<keyword evidence="1 6" id="KW-0328">Glycosyltransferase</keyword>
<keyword evidence="4 6" id="KW-0479">Metal-binding</keyword>
<evidence type="ECO:0000256" key="3">
    <source>
        <dbReference type="ARBA" id="ARBA00022694"/>
    </source>
</evidence>
<keyword evidence="6" id="KW-0963">Cytoplasm</keyword>
<feature type="binding site" evidence="6">
    <location>
        <position position="149"/>
    </location>
    <ligand>
        <name>substrate</name>
    </ligand>
</feature>
<comment type="cofactor">
    <cofactor evidence="6">
        <name>Zn(2+)</name>
        <dbReference type="ChEBI" id="CHEBI:29105"/>
    </cofactor>
</comment>
<dbReference type="EC" id="2.4.2.64" evidence="6"/>
<feature type="binding site" evidence="6">
    <location>
        <position position="309"/>
    </location>
    <ligand>
        <name>Zn(2+)</name>
        <dbReference type="ChEBI" id="CHEBI:29105"/>
    </ligand>
</feature>
<dbReference type="PANTHER" id="PTHR43530:SF1">
    <property type="entry name" value="QUEUINE TRNA-RIBOSYLTRANSFERASE CATALYTIC SUBUNIT 1"/>
    <property type="match status" value="1"/>
</dbReference>
<proteinExistence type="inferred from homology"/>
<dbReference type="Gene3D" id="3.20.20.105">
    <property type="entry name" value="Queuine tRNA-ribosyltransferase-like"/>
    <property type="match status" value="1"/>
</dbReference>
<dbReference type="NCBIfam" id="TIGR00430">
    <property type="entry name" value="Q_tRNA_tgt"/>
    <property type="match status" value="1"/>
</dbReference>
<keyword evidence="9" id="KW-1185">Reference proteome</keyword>
<keyword evidence="5 6" id="KW-0862">Zinc</keyword>
<dbReference type="AlphaFoldDB" id="A0A9P3HEI0"/>
<feature type="region of interest" description="RNA binding" evidence="6">
    <location>
        <begin position="250"/>
        <end position="256"/>
    </location>
</feature>
<reference evidence="8" key="1">
    <citation type="submission" date="2021-11" db="EMBL/GenBank/DDBJ databases">
        <authorList>
            <person name="Herlambang A."/>
            <person name="Guo Y."/>
            <person name="Takashima Y."/>
            <person name="Nishizawa T."/>
        </authorList>
    </citation>
    <scope>NUCLEOTIDE SEQUENCE</scope>
    <source>
        <strain evidence="8">E1425</strain>
    </source>
</reference>
<dbReference type="OrthoDB" id="10249838at2759"/>
<keyword evidence="2 6" id="KW-0808">Transferase</keyword>